<dbReference type="PATRIC" id="fig|1379.3.peg.27"/>
<evidence type="ECO:0000313" key="1">
    <source>
        <dbReference type="EMBL" id="KXB64321.1"/>
    </source>
</evidence>
<gene>
    <name evidence="1" type="ORF">HMPREF3186_00027</name>
</gene>
<comment type="caution">
    <text evidence="1">The sequence shown here is derived from an EMBL/GenBank/DDBJ whole genome shotgun (WGS) entry which is preliminary data.</text>
</comment>
<protein>
    <submittedName>
        <fullName evidence="1">Uncharacterized protein</fullName>
    </submittedName>
</protein>
<name>A0A134A9B8_9BACL</name>
<sequence length="163" mass="19220">MGPKFYIEDVNEWDTKYSIDYIKFDEFGVIDVVRVTEEKDYLVHGNIKLPIFDSENEYIDYLKKEDIIDPYLAGILRKLIGYKPERMIIDEVSLNNVLFIGDPRGAERETGFKDAFELMMEATMRWEFSALEALRRTMQVIRILMRDKEHKLSDGPIRIKKAS</sequence>
<dbReference type="Proteomes" id="UP000070355">
    <property type="component" value="Unassembled WGS sequence"/>
</dbReference>
<dbReference type="AlphaFoldDB" id="A0A134A9B8"/>
<reference evidence="2" key="1">
    <citation type="submission" date="2016-01" db="EMBL/GenBank/DDBJ databases">
        <authorList>
            <person name="Mitreva M."/>
            <person name="Pepin K.H."/>
            <person name="Mihindukulasuriya K.A."/>
            <person name="Fulton R."/>
            <person name="Fronick C."/>
            <person name="O'Laughlin M."/>
            <person name="Miner T."/>
            <person name="Herter B."/>
            <person name="Rosa B.A."/>
            <person name="Cordes M."/>
            <person name="Tomlinson C."/>
            <person name="Wollam A."/>
            <person name="Palsikar V.B."/>
            <person name="Mardis E.R."/>
            <person name="Wilson R.K."/>
        </authorList>
    </citation>
    <scope>NUCLEOTIDE SEQUENCE [LARGE SCALE GENOMIC DNA]</scope>
    <source>
        <strain evidence="2">DNF01167</strain>
    </source>
</reference>
<proteinExistence type="predicted"/>
<organism evidence="1 2">
    <name type="scientific">Gemella haemolysans</name>
    <dbReference type="NCBI Taxonomy" id="1379"/>
    <lineage>
        <taxon>Bacteria</taxon>
        <taxon>Bacillati</taxon>
        <taxon>Bacillota</taxon>
        <taxon>Bacilli</taxon>
        <taxon>Bacillales</taxon>
        <taxon>Gemellaceae</taxon>
        <taxon>Gemella</taxon>
    </lineage>
</organism>
<dbReference type="OrthoDB" id="2988548at2"/>
<dbReference type="STRING" id="1379.HMPREF3186_00027"/>
<accession>A0A134A9B8</accession>
<dbReference type="RefSeq" id="WP_060913365.1">
    <property type="nucleotide sequence ID" value="NZ_KQ959917.1"/>
</dbReference>
<dbReference type="EMBL" id="LSDC01000005">
    <property type="protein sequence ID" value="KXB64321.1"/>
    <property type="molecule type" value="Genomic_DNA"/>
</dbReference>
<evidence type="ECO:0000313" key="2">
    <source>
        <dbReference type="Proteomes" id="UP000070355"/>
    </source>
</evidence>